<feature type="transmembrane region" description="Helical" evidence="1">
    <location>
        <begin position="39"/>
        <end position="56"/>
    </location>
</feature>
<feature type="transmembrane region" description="Helical" evidence="1">
    <location>
        <begin position="62"/>
        <end position="84"/>
    </location>
</feature>
<name>A0A1Y3XUZ2_9ACTN</name>
<reference evidence="3" key="1">
    <citation type="submission" date="2017-04" db="EMBL/GenBank/DDBJ databases">
        <title>Function of individual gut microbiota members based on whole genome sequencing of pure cultures obtained from chicken caecum.</title>
        <authorList>
            <person name="Medvecky M."/>
            <person name="Cejkova D."/>
            <person name="Polansky O."/>
            <person name="Karasova D."/>
            <person name="Kubasova T."/>
            <person name="Cizek A."/>
            <person name="Rychlik I."/>
        </authorList>
    </citation>
    <scope>NUCLEOTIDE SEQUENCE [LARGE SCALE GENOMIC DNA]</scope>
    <source>
        <strain evidence="3">An5</strain>
    </source>
</reference>
<evidence type="ECO:0000313" key="2">
    <source>
        <dbReference type="EMBL" id="OUN89335.1"/>
    </source>
</evidence>
<accession>A0A1Y3XUZ2</accession>
<evidence type="ECO:0000256" key="1">
    <source>
        <dbReference type="SAM" id="Phobius"/>
    </source>
</evidence>
<feature type="transmembrane region" description="Helical" evidence="1">
    <location>
        <begin position="188"/>
        <end position="211"/>
    </location>
</feature>
<comment type="caution">
    <text evidence="2">The sequence shown here is derived from an EMBL/GenBank/DDBJ whole genome shotgun (WGS) entry which is preliminary data.</text>
</comment>
<keyword evidence="1" id="KW-0472">Membrane</keyword>
<dbReference type="PANTHER" id="PTHR20992">
    <property type="entry name" value="AT15442P-RELATED"/>
    <property type="match status" value="1"/>
</dbReference>
<sequence>MNRIRQVLLGGDLDPEVLEQAERSSFVRVDNPLRQYSSFFLRLIISAVIATAGVAADSATTIIGAMLVAPLMSPMLGTALAVAVGRPRQAFSTFALTVLGMAMAVIVAIGVTAIIPVDVDMSTNSQVLARTSPRLVDLIIALASGFVAALASIRSDIPDAVPGIAISASIVPPLCVVGAALYEGSTVSALGAFLLFITNYIAIQVTGAAVYLAAGVGTRAFSVIEGKARNLWYGAVALGAVIVTLSLAATSFSVVHEADQLRTVQGVVTEWIDGTDWRISGFDLEDGALHVRIAGTGREPSVERLNRELKDAGVELDEVSLSVEEERRVVNSD</sequence>
<dbReference type="PANTHER" id="PTHR20992:SF9">
    <property type="entry name" value="AT15442P-RELATED"/>
    <property type="match status" value="1"/>
</dbReference>
<keyword evidence="1" id="KW-0812">Transmembrane</keyword>
<dbReference type="RefSeq" id="WP_094335019.1">
    <property type="nucleotide sequence ID" value="NZ_NFIE01000004.1"/>
</dbReference>
<dbReference type="AlphaFoldDB" id="A0A1Y3XUZ2"/>
<dbReference type="Pfam" id="PF04087">
    <property type="entry name" value="DUF389"/>
    <property type="match status" value="1"/>
</dbReference>
<proteinExistence type="predicted"/>
<evidence type="ECO:0000313" key="3">
    <source>
        <dbReference type="Proteomes" id="UP000195781"/>
    </source>
</evidence>
<keyword evidence="3" id="KW-1185">Reference proteome</keyword>
<dbReference type="InterPro" id="IPR005240">
    <property type="entry name" value="DUF389"/>
</dbReference>
<gene>
    <name evidence="2" type="ORF">B5G02_02325</name>
</gene>
<dbReference type="Proteomes" id="UP000195781">
    <property type="component" value="Unassembled WGS sequence"/>
</dbReference>
<organism evidence="2 3">
    <name type="scientific">[Collinsella] massiliensis</name>
    <dbReference type="NCBI Taxonomy" id="1232426"/>
    <lineage>
        <taxon>Bacteria</taxon>
        <taxon>Bacillati</taxon>
        <taxon>Actinomycetota</taxon>
        <taxon>Coriobacteriia</taxon>
        <taxon>Coriobacteriales</taxon>
        <taxon>Coriobacteriaceae</taxon>
        <taxon>Enorma</taxon>
    </lineage>
</organism>
<feature type="transmembrane region" description="Helical" evidence="1">
    <location>
        <begin position="160"/>
        <end position="182"/>
    </location>
</feature>
<keyword evidence="1" id="KW-1133">Transmembrane helix</keyword>
<feature type="transmembrane region" description="Helical" evidence="1">
    <location>
        <begin position="231"/>
        <end position="255"/>
    </location>
</feature>
<protein>
    <submittedName>
        <fullName evidence="2">DUF389 domain-containing protein</fullName>
    </submittedName>
</protein>
<feature type="transmembrane region" description="Helical" evidence="1">
    <location>
        <begin position="91"/>
        <end position="115"/>
    </location>
</feature>
<dbReference type="OrthoDB" id="9790659at2"/>
<feature type="transmembrane region" description="Helical" evidence="1">
    <location>
        <begin position="135"/>
        <end position="153"/>
    </location>
</feature>
<dbReference type="EMBL" id="NFIE01000004">
    <property type="protein sequence ID" value="OUN89335.1"/>
    <property type="molecule type" value="Genomic_DNA"/>
</dbReference>